<dbReference type="AlphaFoldDB" id="A0AAV4B8T1"/>
<reference evidence="1 2" key="1">
    <citation type="journal article" date="2021" name="Elife">
        <title>Chloroplast acquisition without the gene transfer in kleptoplastic sea slugs, Plakobranchus ocellatus.</title>
        <authorList>
            <person name="Maeda T."/>
            <person name="Takahashi S."/>
            <person name="Yoshida T."/>
            <person name="Shimamura S."/>
            <person name="Takaki Y."/>
            <person name="Nagai Y."/>
            <person name="Toyoda A."/>
            <person name="Suzuki Y."/>
            <person name="Arimoto A."/>
            <person name="Ishii H."/>
            <person name="Satoh N."/>
            <person name="Nishiyama T."/>
            <person name="Hasebe M."/>
            <person name="Maruyama T."/>
            <person name="Minagawa J."/>
            <person name="Obokata J."/>
            <person name="Shigenobu S."/>
        </authorList>
    </citation>
    <scope>NUCLEOTIDE SEQUENCE [LARGE SCALE GENOMIC DNA]</scope>
</reference>
<evidence type="ECO:0000313" key="2">
    <source>
        <dbReference type="Proteomes" id="UP000735302"/>
    </source>
</evidence>
<sequence>MGNLANETFGILSLQNANFEEVFSLSSLEYLPVFNDEQGQFPGQQHMTTNPSVKPVIMLNHRVPIAVRDRLKQEFDDLLRLMSLLLLQNLPHGRVK</sequence>
<name>A0AAV4B8T1_9GAST</name>
<gene>
    <name evidence="1" type="ORF">PoB_004210200</name>
</gene>
<organism evidence="1 2">
    <name type="scientific">Plakobranchus ocellatus</name>
    <dbReference type="NCBI Taxonomy" id="259542"/>
    <lineage>
        <taxon>Eukaryota</taxon>
        <taxon>Metazoa</taxon>
        <taxon>Spiralia</taxon>
        <taxon>Lophotrochozoa</taxon>
        <taxon>Mollusca</taxon>
        <taxon>Gastropoda</taxon>
        <taxon>Heterobranchia</taxon>
        <taxon>Euthyneura</taxon>
        <taxon>Panpulmonata</taxon>
        <taxon>Sacoglossa</taxon>
        <taxon>Placobranchoidea</taxon>
        <taxon>Plakobranchidae</taxon>
        <taxon>Plakobranchus</taxon>
    </lineage>
</organism>
<evidence type="ECO:0000313" key="1">
    <source>
        <dbReference type="EMBL" id="GFO15597.1"/>
    </source>
</evidence>
<dbReference type="EMBL" id="BLXT01004610">
    <property type="protein sequence ID" value="GFO15597.1"/>
    <property type="molecule type" value="Genomic_DNA"/>
</dbReference>
<dbReference type="Proteomes" id="UP000735302">
    <property type="component" value="Unassembled WGS sequence"/>
</dbReference>
<protein>
    <submittedName>
        <fullName evidence="1">Uncharacterized protein</fullName>
    </submittedName>
</protein>
<proteinExistence type="predicted"/>
<comment type="caution">
    <text evidence="1">The sequence shown here is derived from an EMBL/GenBank/DDBJ whole genome shotgun (WGS) entry which is preliminary data.</text>
</comment>
<keyword evidence="2" id="KW-1185">Reference proteome</keyword>
<accession>A0AAV4B8T1</accession>